<dbReference type="PANTHER" id="PTHR30535:SF34">
    <property type="entry name" value="MOLYBDATE-BINDING PROTEIN MOLA"/>
    <property type="match status" value="1"/>
</dbReference>
<protein>
    <submittedName>
        <fullName evidence="2">ABC transporter substrate-binding protein</fullName>
    </submittedName>
</protein>
<dbReference type="Gene3D" id="3.40.50.1980">
    <property type="entry name" value="Nitrogenase molybdenum iron protein domain"/>
    <property type="match status" value="2"/>
</dbReference>
<keyword evidence="3" id="KW-1185">Reference proteome</keyword>
<evidence type="ECO:0000313" key="2">
    <source>
        <dbReference type="EMBL" id="MFD2158276.1"/>
    </source>
</evidence>
<dbReference type="Pfam" id="PF01497">
    <property type="entry name" value="Peripla_BP_2"/>
    <property type="match status" value="1"/>
</dbReference>
<dbReference type="InterPro" id="IPR050902">
    <property type="entry name" value="ABC_Transporter_SBP"/>
</dbReference>
<dbReference type="PROSITE" id="PS50983">
    <property type="entry name" value="FE_B12_PBP"/>
    <property type="match status" value="1"/>
</dbReference>
<feature type="domain" description="Fe/B12 periplasmic-binding" evidence="1">
    <location>
        <begin position="35"/>
        <end position="291"/>
    </location>
</feature>
<gene>
    <name evidence="2" type="ORF">ACFSW8_05145</name>
</gene>
<dbReference type="PANTHER" id="PTHR30535">
    <property type="entry name" value="VITAMIN B12-BINDING PROTEIN"/>
    <property type="match status" value="1"/>
</dbReference>
<accession>A0ABW4Z8G8</accession>
<dbReference type="RefSeq" id="WP_377177612.1">
    <property type="nucleotide sequence ID" value="NZ_JBHUJB010000021.1"/>
</dbReference>
<evidence type="ECO:0000259" key="1">
    <source>
        <dbReference type="PROSITE" id="PS50983"/>
    </source>
</evidence>
<organism evidence="2 3">
    <name type="scientific">Rubritalea tangerina</name>
    <dbReference type="NCBI Taxonomy" id="430798"/>
    <lineage>
        <taxon>Bacteria</taxon>
        <taxon>Pseudomonadati</taxon>
        <taxon>Verrucomicrobiota</taxon>
        <taxon>Verrucomicrobiia</taxon>
        <taxon>Verrucomicrobiales</taxon>
        <taxon>Rubritaleaceae</taxon>
        <taxon>Rubritalea</taxon>
    </lineage>
</organism>
<proteinExistence type="predicted"/>
<sequence length="294" mass="31763">MLKRVILGLLALSLFVVSYHLRQQRSVSGGGADATIVCMAPSSGEVVFALGLGDQVVGVSSFAKYPKEALAKPKVGGYLDVDLEAIVRLKPQVVVLLKEQADLAEQIEGLGMGTLLVDHMSVEGILDSITKVGERFDRVDEAGSMRKELEAAVRSARALGSSGKRVLMSIGREHGSGKIKGVVAAGAGGYHQELLDIAGFTNAYEGEENFPQLSREHLVRMNPDIIIDMVNQEDADRIGVEKLLSEWQSNDTLDAVRNGRVYLLVGDKHFVPGPRFIDTLEWLLELRKQGGGGV</sequence>
<name>A0ABW4Z8G8_9BACT</name>
<evidence type="ECO:0000313" key="3">
    <source>
        <dbReference type="Proteomes" id="UP001597389"/>
    </source>
</evidence>
<dbReference type="EMBL" id="JBHUJB010000021">
    <property type="protein sequence ID" value="MFD2158276.1"/>
    <property type="molecule type" value="Genomic_DNA"/>
</dbReference>
<reference evidence="3" key="1">
    <citation type="journal article" date="2019" name="Int. J. Syst. Evol. Microbiol.">
        <title>The Global Catalogue of Microorganisms (GCM) 10K type strain sequencing project: providing services to taxonomists for standard genome sequencing and annotation.</title>
        <authorList>
            <consortium name="The Broad Institute Genomics Platform"/>
            <consortium name="The Broad Institute Genome Sequencing Center for Infectious Disease"/>
            <person name="Wu L."/>
            <person name="Ma J."/>
        </authorList>
    </citation>
    <scope>NUCLEOTIDE SEQUENCE [LARGE SCALE GENOMIC DNA]</scope>
    <source>
        <strain evidence="3">CCUG 57942</strain>
    </source>
</reference>
<dbReference type="SUPFAM" id="SSF53807">
    <property type="entry name" value="Helical backbone' metal receptor"/>
    <property type="match status" value="1"/>
</dbReference>
<comment type="caution">
    <text evidence="2">The sequence shown here is derived from an EMBL/GenBank/DDBJ whole genome shotgun (WGS) entry which is preliminary data.</text>
</comment>
<dbReference type="Proteomes" id="UP001597389">
    <property type="component" value="Unassembled WGS sequence"/>
</dbReference>
<dbReference type="InterPro" id="IPR002491">
    <property type="entry name" value="ABC_transptr_periplasmic_BD"/>
</dbReference>